<protein>
    <recommendedName>
        <fullName evidence="5">Ribosome-recycling factor</fullName>
        <shortName evidence="5">RRF</shortName>
    </recommendedName>
    <alternativeName>
        <fullName evidence="5">Ribosome-releasing factor</fullName>
    </alternativeName>
</protein>
<sequence length="185" mass="20400">MLDETLDDAKERMSATVEALKREMAGVRTGRAATGLVDNLRVDYFGSEMPLNQLAQISVGDARLLVIQPWDKNAVDPIAKAIQNSDLSISPNIDGAIIRLNLPPLTEERRRDLVKSVKARGEESKVTIRSIRRDAQDMIRTIEKDGDASQDDCQRAQKDLQKLTDGSVAIIETEAAAKGEEVMQV</sequence>
<dbReference type="RefSeq" id="WP_342822266.1">
    <property type="nucleotide sequence ID" value="NZ_CP046146.1"/>
</dbReference>
<dbReference type="GO" id="GO:0005737">
    <property type="term" value="C:cytoplasm"/>
    <property type="evidence" value="ECO:0007669"/>
    <property type="project" value="UniProtKB-SubCell"/>
</dbReference>
<name>A0AAJ5ZIY5_9CHLR</name>
<dbReference type="HAMAP" id="MF_00040">
    <property type="entry name" value="RRF"/>
    <property type="match status" value="1"/>
</dbReference>
<reference evidence="9" key="3">
    <citation type="submission" date="2023-06" db="EMBL/GenBank/DDBJ databases">
        <title>Pangenomics reveal diversification of enzyme families and niche specialization in globally abundant SAR202 bacteria.</title>
        <authorList>
            <person name="Saw J.H.W."/>
        </authorList>
    </citation>
    <scope>NUCLEOTIDE SEQUENCE [LARGE SCALE GENOMIC DNA]</scope>
    <source>
        <strain evidence="9">JH1073</strain>
    </source>
</reference>
<evidence type="ECO:0000256" key="4">
    <source>
        <dbReference type="ARBA" id="ARBA00022917"/>
    </source>
</evidence>
<dbReference type="NCBIfam" id="TIGR00496">
    <property type="entry name" value="frr"/>
    <property type="match status" value="1"/>
</dbReference>
<dbReference type="Proteomes" id="UP001321249">
    <property type="component" value="Unassembled WGS sequence"/>
</dbReference>
<feature type="domain" description="Ribosome recycling factor" evidence="6">
    <location>
        <begin position="20"/>
        <end position="183"/>
    </location>
</feature>
<dbReference type="InterPro" id="IPR023584">
    <property type="entry name" value="Ribosome_recyc_fac_dom"/>
</dbReference>
<evidence type="ECO:0000256" key="5">
    <source>
        <dbReference type="HAMAP-Rule" id="MF_00040"/>
    </source>
</evidence>
<dbReference type="InterPro" id="IPR002661">
    <property type="entry name" value="Ribosome_recyc_fac"/>
</dbReference>
<evidence type="ECO:0000259" key="6">
    <source>
        <dbReference type="Pfam" id="PF01765"/>
    </source>
</evidence>
<reference evidence="8" key="2">
    <citation type="journal article" date="2023" name="Nat. Commun.">
        <title>Cultivation of marine bacteria of the SAR202 clade.</title>
        <authorList>
            <person name="Lim Y."/>
            <person name="Seo J.H."/>
            <person name="Giovannoni S.J."/>
            <person name="Kang I."/>
            <person name="Cho J.C."/>
        </authorList>
    </citation>
    <scope>NUCLEOTIDE SEQUENCE</scope>
    <source>
        <strain evidence="8">JH1073</strain>
    </source>
</reference>
<evidence type="ECO:0000313" key="7">
    <source>
        <dbReference type="EMBL" id="MDG0866294.1"/>
    </source>
</evidence>
<comment type="function">
    <text evidence="5">Responsible for the release of ribosomes from messenger RNA at the termination of protein biosynthesis. May increase the efficiency of translation by recycling ribosomes from one round of translation to another.</text>
</comment>
<dbReference type="EMBL" id="CP046147">
    <property type="protein sequence ID" value="WFG38988.1"/>
    <property type="molecule type" value="Genomic_DNA"/>
</dbReference>
<dbReference type="FunFam" id="1.10.132.20:FF:000001">
    <property type="entry name" value="Ribosome-recycling factor"/>
    <property type="match status" value="1"/>
</dbReference>
<reference evidence="9 10" key="1">
    <citation type="submission" date="2019-11" db="EMBL/GenBank/DDBJ databases">
        <authorList>
            <person name="Cho J.-C."/>
        </authorList>
    </citation>
    <scope>NUCLEOTIDE SEQUENCE [LARGE SCALE GENOMIC DNA]</scope>
    <source>
        <strain evidence="8 9">JH1073</strain>
        <strain evidence="7 10">JH702</strain>
    </source>
</reference>
<dbReference type="GO" id="GO:0006415">
    <property type="term" value="P:translational termination"/>
    <property type="evidence" value="ECO:0007669"/>
    <property type="project" value="UniProtKB-UniRule"/>
</dbReference>
<dbReference type="EMBL" id="WMBE01000001">
    <property type="protein sequence ID" value="MDG0866294.1"/>
    <property type="molecule type" value="Genomic_DNA"/>
</dbReference>
<comment type="similarity">
    <text evidence="2 5">Belongs to the RRF family.</text>
</comment>
<dbReference type="PANTHER" id="PTHR20982">
    <property type="entry name" value="RIBOSOME RECYCLING FACTOR"/>
    <property type="match status" value="1"/>
</dbReference>
<keyword evidence="3 5" id="KW-0963">Cytoplasm</keyword>
<dbReference type="Proteomes" id="UP001219901">
    <property type="component" value="Chromosome"/>
</dbReference>
<dbReference type="SUPFAM" id="SSF55194">
    <property type="entry name" value="Ribosome recycling factor, RRF"/>
    <property type="match status" value="1"/>
</dbReference>
<dbReference type="Gene3D" id="1.10.132.20">
    <property type="entry name" value="Ribosome-recycling factor"/>
    <property type="match status" value="1"/>
</dbReference>
<evidence type="ECO:0000256" key="1">
    <source>
        <dbReference type="ARBA" id="ARBA00004496"/>
    </source>
</evidence>
<dbReference type="PANTHER" id="PTHR20982:SF3">
    <property type="entry name" value="MITOCHONDRIAL RIBOSOME RECYCLING FACTOR PSEUDO 1"/>
    <property type="match status" value="1"/>
</dbReference>
<evidence type="ECO:0000313" key="10">
    <source>
        <dbReference type="Proteomes" id="UP001321249"/>
    </source>
</evidence>
<evidence type="ECO:0000313" key="9">
    <source>
        <dbReference type="Proteomes" id="UP001219901"/>
    </source>
</evidence>
<accession>A0AAJ5ZIY5</accession>
<evidence type="ECO:0000256" key="3">
    <source>
        <dbReference type="ARBA" id="ARBA00022490"/>
    </source>
</evidence>
<keyword evidence="9" id="KW-1185">Reference proteome</keyword>
<dbReference type="Pfam" id="PF01765">
    <property type="entry name" value="RRF"/>
    <property type="match status" value="1"/>
</dbReference>
<dbReference type="FunFam" id="3.30.1360.40:FF:000001">
    <property type="entry name" value="Ribosome-recycling factor"/>
    <property type="match status" value="1"/>
</dbReference>
<gene>
    <name evidence="5" type="primary">frr</name>
    <name evidence="7" type="ORF">GKO46_04305</name>
    <name evidence="8" type="ORF">GKO48_04955</name>
</gene>
<evidence type="ECO:0000256" key="2">
    <source>
        <dbReference type="ARBA" id="ARBA00005912"/>
    </source>
</evidence>
<proteinExistence type="inferred from homology"/>
<organism evidence="8 9">
    <name type="scientific">Candidatus Lucifugimonas marina</name>
    <dbReference type="NCBI Taxonomy" id="3038979"/>
    <lineage>
        <taxon>Bacteria</taxon>
        <taxon>Bacillati</taxon>
        <taxon>Chloroflexota</taxon>
        <taxon>Dehalococcoidia</taxon>
        <taxon>SAR202 cluster</taxon>
        <taxon>Candidatus Lucifugimonadales</taxon>
        <taxon>Candidatus Lucifugimonadaceae</taxon>
        <taxon>Candidatus Lucifugimonas</taxon>
    </lineage>
</organism>
<dbReference type="GO" id="GO:0043023">
    <property type="term" value="F:ribosomal large subunit binding"/>
    <property type="evidence" value="ECO:0007669"/>
    <property type="project" value="TreeGrafter"/>
</dbReference>
<dbReference type="InterPro" id="IPR036191">
    <property type="entry name" value="RRF_sf"/>
</dbReference>
<dbReference type="Gene3D" id="3.30.1360.40">
    <property type="match status" value="1"/>
</dbReference>
<keyword evidence="4 5" id="KW-0648">Protein biosynthesis</keyword>
<dbReference type="CDD" id="cd00520">
    <property type="entry name" value="RRF"/>
    <property type="match status" value="1"/>
</dbReference>
<comment type="subcellular location">
    <subcellularLocation>
        <location evidence="1 5">Cytoplasm</location>
    </subcellularLocation>
</comment>
<dbReference type="AlphaFoldDB" id="A0AAJ5ZIY5"/>
<evidence type="ECO:0000313" key="8">
    <source>
        <dbReference type="EMBL" id="WFG38988.1"/>
    </source>
</evidence>